<reference evidence="1" key="1">
    <citation type="journal article" date="2024" name="BMC Genomics">
        <title>Functional annotation of a divergent genome using sequence and structure-based similarity.</title>
        <authorList>
            <person name="Svedberg D."/>
            <person name="Winiger R.R."/>
            <person name="Berg A."/>
            <person name="Sharma H."/>
            <person name="Tellgren-Roth C."/>
            <person name="Debrunner-Vossbrinck B.A."/>
            <person name="Vossbrinck C.R."/>
            <person name="Barandun J."/>
        </authorList>
    </citation>
    <scope>NUCLEOTIDE SEQUENCE</scope>
    <source>
        <strain evidence="1">Illinois isolate</strain>
    </source>
</reference>
<dbReference type="AlphaFoldDB" id="A0AAX4JA13"/>
<keyword evidence="2" id="KW-1185">Reference proteome</keyword>
<name>A0AAX4JA13_9MICR</name>
<accession>A0AAX4JA13</accession>
<organism evidence="1 2">
    <name type="scientific">Vairimorpha necatrix</name>
    <dbReference type="NCBI Taxonomy" id="6039"/>
    <lineage>
        <taxon>Eukaryota</taxon>
        <taxon>Fungi</taxon>
        <taxon>Fungi incertae sedis</taxon>
        <taxon>Microsporidia</taxon>
        <taxon>Nosematidae</taxon>
        <taxon>Vairimorpha</taxon>
    </lineage>
</organism>
<protein>
    <submittedName>
        <fullName evidence="1">SP-containing protein</fullName>
    </submittedName>
</protein>
<gene>
    <name evidence="1" type="ORF">VNE69_02260</name>
</gene>
<dbReference type="KEGG" id="vnx:VNE69_02260"/>
<evidence type="ECO:0000313" key="2">
    <source>
        <dbReference type="Proteomes" id="UP001334084"/>
    </source>
</evidence>
<dbReference type="Proteomes" id="UP001334084">
    <property type="component" value="Chromosome 2"/>
</dbReference>
<evidence type="ECO:0000313" key="1">
    <source>
        <dbReference type="EMBL" id="WUR02741.1"/>
    </source>
</evidence>
<proteinExistence type="predicted"/>
<dbReference type="GeneID" id="90540550"/>
<dbReference type="EMBL" id="CP142727">
    <property type="protein sequence ID" value="WUR02741.1"/>
    <property type="molecule type" value="Genomic_DNA"/>
</dbReference>
<dbReference type="RefSeq" id="XP_065328886.1">
    <property type="nucleotide sequence ID" value="XM_065472814.1"/>
</dbReference>
<sequence length="209" mass="24868">MLFLLVSKIFCTSGRELFHKWINSTLQTKETINTESLKIVPSGVIYKDPLNYSSCNSTEYFSNVESLDLAQINYDDLKAASKLIYLLLREDKNYKKTLKKMLVIDNLIQKVDNFENFHKYVLCFIRNIKLLIYTLSFIELNDKTCRQLSIIIKKSMRFITKWNCQWQILQIFKNDMDELLIRLCEIAKYNDSDSSREYKVGEFRKKTYK</sequence>